<accession>R6U5R8</accession>
<evidence type="ECO:0000313" key="3">
    <source>
        <dbReference type="Proteomes" id="UP000017938"/>
    </source>
</evidence>
<comment type="caution">
    <text evidence="2">The sequence shown here is derived from an EMBL/GenBank/DDBJ whole genome shotgun (WGS) entry which is preliminary data.</text>
</comment>
<dbReference type="EMBL" id="CBFW010000436">
    <property type="protein sequence ID" value="CDC77409.1"/>
    <property type="molecule type" value="Genomic_DNA"/>
</dbReference>
<dbReference type="AlphaFoldDB" id="R6U5R8"/>
<organism evidence="2 3">
    <name type="scientific">Candidatus Colimorpha enterica</name>
    <dbReference type="NCBI Taxonomy" id="3083063"/>
    <lineage>
        <taxon>Bacteria</taxon>
        <taxon>Pseudomonadati</taxon>
        <taxon>Bacteroidota</taxon>
        <taxon>Bacteroidia</taxon>
        <taxon>Bacteroidales</taxon>
        <taxon>Candidatus Colimorpha</taxon>
    </lineage>
</organism>
<feature type="transmembrane region" description="Helical" evidence="1">
    <location>
        <begin position="96"/>
        <end position="125"/>
    </location>
</feature>
<evidence type="ECO:0008006" key="4">
    <source>
        <dbReference type="Google" id="ProtNLM"/>
    </source>
</evidence>
<reference evidence="2" key="1">
    <citation type="submission" date="2012-11" db="EMBL/GenBank/DDBJ databases">
        <title>Dependencies among metagenomic species, viruses, plasmids and units of genetic variation.</title>
        <authorList>
            <person name="Nielsen H.B."/>
            <person name="Almeida M."/>
            <person name="Juncker A.S."/>
            <person name="Rasmussen S."/>
            <person name="Li J."/>
            <person name="Sunagawa S."/>
            <person name="Plichta D."/>
            <person name="Gautier L."/>
            <person name="Le Chatelier E."/>
            <person name="Peletier E."/>
            <person name="Bonde I."/>
            <person name="Nielsen T."/>
            <person name="Manichanh C."/>
            <person name="Arumugam M."/>
            <person name="Batto J."/>
            <person name="Santos M.B.Q.D."/>
            <person name="Blom N."/>
            <person name="Borruel N."/>
            <person name="Burgdorf K.S."/>
            <person name="Boumezbeur F."/>
            <person name="Casellas F."/>
            <person name="Dore J."/>
            <person name="Guarner F."/>
            <person name="Hansen T."/>
            <person name="Hildebrand F."/>
            <person name="Kaas R.S."/>
            <person name="Kennedy S."/>
            <person name="Kristiansen K."/>
            <person name="Kultima J.R."/>
            <person name="Leonard P."/>
            <person name="Levenez F."/>
            <person name="Lund O."/>
            <person name="Moumen B."/>
            <person name="Le Paslier D."/>
            <person name="Pons N."/>
            <person name="Pedersen O."/>
            <person name="Prifti E."/>
            <person name="Qin J."/>
            <person name="Raes J."/>
            <person name="Tap J."/>
            <person name="Tims S."/>
            <person name="Ussery D.W."/>
            <person name="Yamada T."/>
            <person name="MetaHit consortium"/>
            <person name="Renault P."/>
            <person name="Sicheritz-Ponten T."/>
            <person name="Bork P."/>
            <person name="Wang J."/>
            <person name="Brunak S."/>
            <person name="Ehrlich S.D."/>
        </authorList>
    </citation>
    <scope>NUCLEOTIDE SEQUENCE [LARGE SCALE GENOMIC DNA]</scope>
</reference>
<gene>
    <name evidence="2" type="ORF">BN580_00421</name>
</gene>
<sequence length="289" mass="32782">MLQAIIGALCGVGLFFVLADVYRIPYLKTSKAVESLSKKQKVKTSTLNVWLGNLADFLAKHMKLNEFKKAQLEADLKTAQMDITPEKFKANAIVKALLIGIFAIPMAFIFPILSPVVLFLAVFLYRRELKSVSVRIRHKREKIESELPRLVFTIDKTLKHSRDVLYMLESYAKNAGREMKHELDITVADMKSGNYEAAITRLEARVGSAMMSDVCRGLIGILRGDDTEMYWASLSLKFNDIQRQQLRLQAQKVPRKVKRLSMCLLICFMLVYVVVILSQIMDSIGVLFG</sequence>
<name>R6U5R8_9BACT</name>
<evidence type="ECO:0000313" key="2">
    <source>
        <dbReference type="EMBL" id="CDC77409.1"/>
    </source>
</evidence>
<evidence type="ECO:0000256" key="1">
    <source>
        <dbReference type="SAM" id="Phobius"/>
    </source>
</evidence>
<keyword evidence="1" id="KW-0472">Membrane</keyword>
<keyword evidence="1" id="KW-1133">Transmembrane helix</keyword>
<feature type="transmembrane region" description="Helical" evidence="1">
    <location>
        <begin position="260"/>
        <end position="281"/>
    </location>
</feature>
<proteinExistence type="predicted"/>
<protein>
    <recommendedName>
        <fullName evidence="4">Secretion protein F</fullName>
    </recommendedName>
</protein>
<dbReference type="Proteomes" id="UP000017938">
    <property type="component" value="Unassembled WGS sequence"/>
</dbReference>
<dbReference type="STRING" id="1263015.BN580_00421"/>
<keyword evidence="1" id="KW-0812">Transmembrane</keyword>